<dbReference type="EMBL" id="JACHXP010000009">
    <property type="protein sequence ID" value="MBB3190802.1"/>
    <property type="molecule type" value="Genomic_DNA"/>
</dbReference>
<dbReference type="Proteomes" id="UP000547614">
    <property type="component" value="Unassembled WGS sequence"/>
</dbReference>
<dbReference type="PANTHER" id="PTHR34387">
    <property type="entry name" value="SLR1258 PROTEIN"/>
    <property type="match status" value="1"/>
</dbReference>
<feature type="chain" id="PRO_5033049750" description="SIMPL domain-containing protein" evidence="1">
    <location>
        <begin position="28"/>
        <end position="256"/>
    </location>
</feature>
<keyword evidence="1" id="KW-0732">Signal</keyword>
<dbReference type="AlphaFoldDB" id="A0A839V5Y1"/>
<dbReference type="Pfam" id="PF04402">
    <property type="entry name" value="SIMPL"/>
    <property type="match status" value="1"/>
</dbReference>
<name>A0A839V5Y1_9GAMM</name>
<proteinExistence type="predicted"/>
<reference evidence="2 3" key="1">
    <citation type="submission" date="2020-08" db="EMBL/GenBank/DDBJ databases">
        <title>Genomic Encyclopedia of Type Strains, Phase III (KMG-III): the genomes of soil and plant-associated and newly described type strains.</title>
        <authorList>
            <person name="Whitman W."/>
        </authorList>
    </citation>
    <scope>NUCLEOTIDE SEQUENCE [LARGE SCALE GENOMIC DNA]</scope>
    <source>
        <strain evidence="2 3">CECT 7282</strain>
    </source>
</reference>
<organism evidence="2 3">
    <name type="scientific">Halomonas cerina</name>
    <dbReference type="NCBI Taxonomy" id="447424"/>
    <lineage>
        <taxon>Bacteria</taxon>
        <taxon>Pseudomonadati</taxon>
        <taxon>Pseudomonadota</taxon>
        <taxon>Gammaproteobacteria</taxon>
        <taxon>Oceanospirillales</taxon>
        <taxon>Halomonadaceae</taxon>
        <taxon>Halomonas</taxon>
    </lineage>
</organism>
<dbReference type="InterPro" id="IPR007497">
    <property type="entry name" value="SIMPL/DUF541"/>
</dbReference>
<feature type="signal peptide" evidence="1">
    <location>
        <begin position="1"/>
        <end position="27"/>
    </location>
</feature>
<dbReference type="Gene3D" id="3.30.70.2970">
    <property type="entry name" value="Protein of unknown function (DUF541), domain 2"/>
    <property type="match status" value="1"/>
</dbReference>
<evidence type="ECO:0000313" key="2">
    <source>
        <dbReference type="EMBL" id="MBB3190802.1"/>
    </source>
</evidence>
<comment type="caution">
    <text evidence="2">The sequence shown here is derived from an EMBL/GenBank/DDBJ whole genome shotgun (WGS) entry which is preliminary data.</text>
</comment>
<protein>
    <recommendedName>
        <fullName evidence="4">SIMPL domain-containing protein</fullName>
    </recommendedName>
</protein>
<dbReference type="PANTHER" id="PTHR34387:SF1">
    <property type="entry name" value="PERIPLASMIC IMMUNOGENIC PROTEIN"/>
    <property type="match status" value="1"/>
</dbReference>
<dbReference type="GO" id="GO:0006974">
    <property type="term" value="P:DNA damage response"/>
    <property type="evidence" value="ECO:0007669"/>
    <property type="project" value="TreeGrafter"/>
</dbReference>
<keyword evidence="3" id="KW-1185">Reference proteome</keyword>
<accession>A0A839V5Y1</accession>
<sequence>MLFLRPRPALLAALLAVTALGSITAQAGTTDSPRRLEVQARAELEVVPDQATLSARLWEHTPAVARKDDTTDPDALREARERLEARAATLIETLEAAGVHRDAIQAGSLRVQPETLHEPPRPEGKAMTLSRTRLERPFEIELAELDTLPTVLDALTDAGVNALDGVTYDLADRDAATDRALTQALQKAQHKAKLMATTLGITLGEVLGVSETQSPVYQPRMMAMSADARESTPQAEYRPGTITLEAGVNVSWEIAQ</sequence>
<dbReference type="Gene3D" id="3.30.110.170">
    <property type="entry name" value="Protein of unknown function (DUF541), domain 1"/>
    <property type="match status" value="1"/>
</dbReference>
<evidence type="ECO:0000256" key="1">
    <source>
        <dbReference type="SAM" id="SignalP"/>
    </source>
</evidence>
<gene>
    <name evidence="2" type="ORF">FHR94_002043</name>
</gene>
<dbReference type="InterPro" id="IPR052022">
    <property type="entry name" value="26kDa_periplasmic_antigen"/>
</dbReference>
<evidence type="ECO:0000313" key="3">
    <source>
        <dbReference type="Proteomes" id="UP000547614"/>
    </source>
</evidence>
<evidence type="ECO:0008006" key="4">
    <source>
        <dbReference type="Google" id="ProtNLM"/>
    </source>
</evidence>
<dbReference type="RefSeq" id="WP_183325600.1">
    <property type="nucleotide sequence ID" value="NZ_JACHXP010000009.1"/>
</dbReference>